<dbReference type="Pfam" id="PF00098">
    <property type="entry name" value="zf-CCHC"/>
    <property type="match status" value="1"/>
</dbReference>
<dbReference type="EMBL" id="JACGCM010002238">
    <property type="protein sequence ID" value="KAF6142817.1"/>
    <property type="molecule type" value="Genomic_DNA"/>
</dbReference>
<dbReference type="Gene3D" id="4.10.60.10">
    <property type="entry name" value="Zinc finger, CCHC-type"/>
    <property type="match status" value="1"/>
</dbReference>
<protein>
    <submittedName>
        <fullName evidence="7">Uncharacterized protein</fullName>
    </submittedName>
</protein>
<dbReference type="PANTHER" id="PTHR33680">
    <property type="entry name" value="OS07G0190500 PROTEIN"/>
    <property type="match status" value="1"/>
</dbReference>
<dbReference type="InterPro" id="IPR010666">
    <property type="entry name" value="Znf_GRF"/>
</dbReference>
<evidence type="ECO:0000256" key="1">
    <source>
        <dbReference type="ARBA" id="ARBA00022723"/>
    </source>
</evidence>
<evidence type="ECO:0000256" key="2">
    <source>
        <dbReference type="ARBA" id="ARBA00022771"/>
    </source>
</evidence>
<dbReference type="InterPro" id="IPR001878">
    <property type="entry name" value="Znf_CCHC"/>
</dbReference>
<evidence type="ECO:0000259" key="6">
    <source>
        <dbReference type="PROSITE" id="PS51999"/>
    </source>
</evidence>
<dbReference type="GO" id="GO:0008270">
    <property type="term" value="F:zinc ion binding"/>
    <property type="evidence" value="ECO:0007669"/>
    <property type="project" value="UniProtKB-KW"/>
</dbReference>
<comment type="caution">
    <text evidence="7">The sequence shown here is derived from an EMBL/GenBank/DDBJ whole genome shotgun (WGS) entry which is preliminary data.</text>
</comment>
<name>A0A7J7LJK7_9MAGN</name>
<feature type="domain" description="GRF-type" evidence="6">
    <location>
        <begin position="215"/>
        <end position="250"/>
    </location>
</feature>
<keyword evidence="8" id="KW-1185">Reference proteome</keyword>
<feature type="domain" description="GRF-type" evidence="6">
    <location>
        <begin position="154"/>
        <end position="197"/>
    </location>
</feature>
<evidence type="ECO:0000256" key="4">
    <source>
        <dbReference type="PROSITE-ProRule" id="PRU00047"/>
    </source>
</evidence>
<accession>A0A7J7LJK7</accession>
<organism evidence="7 8">
    <name type="scientific">Kingdonia uniflora</name>
    <dbReference type="NCBI Taxonomy" id="39325"/>
    <lineage>
        <taxon>Eukaryota</taxon>
        <taxon>Viridiplantae</taxon>
        <taxon>Streptophyta</taxon>
        <taxon>Embryophyta</taxon>
        <taxon>Tracheophyta</taxon>
        <taxon>Spermatophyta</taxon>
        <taxon>Magnoliopsida</taxon>
        <taxon>Ranunculales</taxon>
        <taxon>Circaeasteraceae</taxon>
        <taxon>Kingdonia</taxon>
    </lineage>
</organism>
<keyword evidence="3" id="KW-0862">Zinc</keyword>
<evidence type="ECO:0000259" key="5">
    <source>
        <dbReference type="PROSITE" id="PS50158"/>
    </source>
</evidence>
<dbReference type="InterPro" id="IPR036875">
    <property type="entry name" value="Znf_CCHC_sf"/>
</dbReference>
<dbReference type="PROSITE" id="PS50158">
    <property type="entry name" value="ZF_CCHC"/>
    <property type="match status" value="1"/>
</dbReference>
<reference evidence="7 8" key="1">
    <citation type="journal article" date="2020" name="IScience">
        <title>Genome Sequencing of the Endangered Kingdonia uniflora (Circaeasteraceae, Ranunculales) Reveals Potential Mechanisms of Evolutionary Specialization.</title>
        <authorList>
            <person name="Sun Y."/>
            <person name="Deng T."/>
            <person name="Zhang A."/>
            <person name="Moore M.J."/>
            <person name="Landis J.B."/>
            <person name="Lin N."/>
            <person name="Zhang H."/>
            <person name="Zhang X."/>
            <person name="Huang J."/>
            <person name="Zhang X."/>
            <person name="Sun H."/>
            <person name="Wang H."/>
        </authorList>
    </citation>
    <scope>NUCLEOTIDE SEQUENCE [LARGE SCALE GENOMIC DNA]</scope>
    <source>
        <strain evidence="7">TB1705</strain>
        <tissue evidence="7">Leaf</tissue>
    </source>
</reference>
<dbReference type="SMART" id="SM00343">
    <property type="entry name" value="ZnF_C2HC"/>
    <property type="match status" value="1"/>
</dbReference>
<evidence type="ECO:0000313" key="8">
    <source>
        <dbReference type="Proteomes" id="UP000541444"/>
    </source>
</evidence>
<proteinExistence type="predicted"/>
<gene>
    <name evidence="7" type="ORF">GIB67_002681</name>
</gene>
<dbReference type="PROSITE" id="PS51999">
    <property type="entry name" value="ZF_GRF"/>
    <property type="match status" value="2"/>
</dbReference>
<dbReference type="Pfam" id="PF06839">
    <property type="entry name" value="Zn_ribbon_GRF"/>
    <property type="match status" value="2"/>
</dbReference>
<dbReference type="GO" id="GO:0003676">
    <property type="term" value="F:nucleic acid binding"/>
    <property type="evidence" value="ECO:0007669"/>
    <property type="project" value="InterPro"/>
</dbReference>
<dbReference type="AlphaFoldDB" id="A0A7J7LJK7"/>
<dbReference type="PANTHER" id="PTHR33680:SF1">
    <property type="entry name" value="OS05G0489500 PROTEIN"/>
    <property type="match status" value="1"/>
</dbReference>
<dbReference type="SUPFAM" id="SSF57756">
    <property type="entry name" value="Retrovirus zinc finger-like domains"/>
    <property type="match status" value="1"/>
</dbReference>
<keyword evidence="2 4" id="KW-0863">Zinc-finger</keyword>
<sequence>MLLGELWGNLEVQTKSNSTMADYEELVLDDDFLSQLQQVEAKANNKRRKFVAPIIISPHTHNPPVVGEGAYTAALKGSKSHLWNQKPTSDSSNTNRFVADSSGGGSGGINGCFKCGKLGHWARDCGEIGTRVVGVGGGGGNGGDSASGVAEKPCSCGLGLCLVLTANTEKNRGRKFYRCPVREENGGCGFFEWCDNSTGTPISGAPSSSFPDLACPCSAGSCLILTAKTGNNIGQQFYRCPANQVRSIFS</sequence>
<keyword evidence="1" id="KW-0479">Metal-binding</keyword>
<evidence type="ECO:0000313" key="7">
    <source>
        <dbReference type="EMBL" id="KAF6142817.1"/>
    </source>
</evidence>
<dbReference type="OrthoDB" id="5418639at2759"/>
<dbReference type="Proteomes" id="UP000541444">
    <property type="component" value="Unassembled WGS sequence"/>
</dbReference>
<evidence type="ECO:0000256" key="3">
    <source>
        <dbReference type="ARBA" id="ARBA00022833"/>
    </source>
</evidence>
<feature type="domain" description="CCHC-type" evidence="5">
    <location>
        <begin position="112"/>
        <end position="125"/>
    </location>
</feature>